<accession>A0A0A1WW05</accession>
<organism evidence="1">
    <name type="scientific">Zeugodacus cucurbitae</name>
    <name type="common">Melon fruit fly</name>
    <name type="synonym">Bactrocera cucurbitae</name>
    <dbReference type="NCBI Taxonomy" id="28588"/>
    <lineage>
        <taxon>Eukaryota</taxon>
        <taxon>Metazoa</taxon>
        <taxon>Ecdysozoa</taxon>
        <taxon>Arthropoda</taxon>
        <taxon>Hexapoda</taxon>
        <taxon>Insecta</taxon>
        <taxon>Pterygota</taxon>
        <taxon>Neoptera</taxon>
        <taxon>Endopterygota</taxon>
        <taxon>Diptera</taxon>
        <taxon>Brachycera</taxon>
        <taxon>Muscomorpha</taxon>
        <taxon>Tephritoidea</taxon>
        <taxon>Tephritidae</taxon>
        <taxon>Zeugodacus</taxon>
        <taxon>Zeugodacus</taxon>
    </lineage>
</organism>
<dbReference type="AlphaFoldDB" id="A0A0A1WW05"/>
<proteinExistence type="predicted"/>
<name>A0A0A1WW05_ZEUCU</name>
<dbReference type="GO" id="GO:0005840">
    <property type="term" value="C:ribosome"/>
    <property type="evidence" value="ECO:0007669"/>
    <property type="project" value="UniProtKB-KW"/>
</dbReference>
<sequence>MQKLYAVLSVGFLCLFMCITFTNGQLLLTADRDTIVTLTQVDLESQDNEAEIVQDYIVDKLELPQLRWRVLQARSPEDKLIIFEMASVDDVKQIYEKAAKLEDKKIVIRDLKANI</sequence>
<keyword evidence="1" id="KW-0687">Ribonucleoprotein</keyword>
<reference evidence="1" key="1">
    <citation type="submission" date="2014-11" db="EMBL/GenBank/DDBJ databases">
        <authorList>
            <person name="Geib S."/>
        </authorList>
    </citation>
    <scope>NUCLEOTIDE SEQUENCE</scope>
</reference>
<reference evidence="1" key="2">
    <citation type="journal article" date="2015" name="Gigascience">
        <title>Reconstructing a comprehensive transcriptome assembly of a white-pupal translocated strain of the pest fruit fly Bactrocera cucurbitae.</title>
        <authorList>
            <person name="Sim S.B."/>
            <person name="Calla B."/>
            <person name="Hall B."/>
            <person name="DeRego T."/>
            <person name="Geib S.M."/>
        </authorList>
    </citation>
    <scope>NUCLEOTIDE SEQUENCE</scope>
</reference>
<evidence type="ECO:0000313" key="1">
    <source>
        <dbReference type="EMBL" id="JAD02618.1"/>
    </source>
</evidence>
<gene>
    <name evidence="1" type="primary">rpl21</name>
    <name evidence="1" type="ORF">g.5397</name>
</gene>
<dbReference type="EMBL" id="GBXI01011674">
    <property type="protein sequence ID" value="JAD02618.1"/>
    <property type="molecule type" value="Transcribed_RNA"/>
</dbReference>
<keyword evidence="1" id="KW-0689">Ribosomal protein</keyword>
<protein>
    <submittedName>
        <fullName evidence="1">50S ribosomal protein L21, chloroplastic</fullName>
    </submittedName>
</protein>